<dbReference type="EMBL" id="AM490583">
    <property type="protein sequence ID" value="CAM32678.1"/>
    <property type="molecule type" value="Genomic_DNA"/>
</dbReference>
<dbReference type="GO" id="GO:0008168">
    <property type="term" value="F:methyltransferase activity"/>
    <property type="evidence" value="ECO:0007669"/>
    <property type="project" value="UniProtKB-KW"/>
</dbReference>
<dbReference type="Gene3D" id="3.40.50.150">
    <property type="entry name" value="Vaccinia Virus protein VP39"/>
    <property type="match status" value="1"/>
</dbReference>
<dbReference type="AlphaFoldDB" id="A2RQ21"/>
<gene>
    <name evidence="1" type="primary">HS283.0899</name>
</gene>
<dbReference type="Pfam" id="PF13489">
    <property type="entry name" value="Methyltransf_23"/>
    <property type="match status" value="1"/>
</dbReference>
<accession>A2RQ21</accession>
<dbReference type="InterPro" id="IPR011990">
    <property type="entry name" value="TPR-like_helical_dom_sf"/>
</dbReference>
<reference evidence="1" key="2">
    <citation type="submission" date="2007-02" db="EMBL/GenBank/DDBJ databases">
        <title>Genome sequence of the nitrogen fixing bacterium Herbaspirillum seropedicae.</title>
        <authorList>
            <person name="Pedrosa F.O."/>
        </authorList>
    </citation>
    <scope>NUCLEOTIDE SEQUENCE</scope>
</reference>
<dbReference type="SUPFAM" id="SSF48452">
    <property type="entry name" value="TPR-like"/>
    <property type="match status" value="1"/>
</dbReference>
<proteinExistence type="predicted"/>
<reference evidence="1" key="1">
    <citation type="submission" date="2007-01" db="EMBL/GenBank/DDBJ databases">
        <title>A two-dimensional proteome reference map of Herbaspirillum seropedicae proteins.</title>
        <authorList>
            <person name="Chaves D.F.S."/>
            <person name="Ferrer P.P."/>
            <person name="Monteiro R.A."/>
            <person name="Souza E.M."/>
            <person name="Cruz L.M."/>
            <person name="Pedrosa F.O."/>
        </authorList>
    </citation>
    <scope>NUCLEOTIDE SEQUENCE</scope>
</reference>
<keyword evidence="1" id="KW-0808">Transferase</keyword>
<name>A2RQ21_HERSE</name>
<evidence type="ECO:0000313" key="1">
    <source>
        <dbReference type="EMBL" id="CAM32678.1"/>
    </source>
</evidence>
<dbReference type="SUPFAM" id="SSF53335">
    <property type="entry name" value="S-adenosyl-L-methionine-dependent methyltransferases"/>
    <property type="match status" value="1"/>
</dbReference>
<sequence length="356" mass="39700">MTAASFFIKPGYRARTQPEYYADVHDDGTIWQPEVYPLAATLARQYGCRYIIDIGCGRARKLSMMYPEFQIIGMDFGSNLEHCRAQYPFGNWVEVDLENSDGVQFPPEVLQNAVVINSDVIEHLVNPTRLMALIRSYLVHAKVAVISTPERDLERGTHDMGPPANPTHIREWNLAELETMLSSEGLRPAYCGLTISNDRDMLRKTSLAVVPGLSLNSSAVRELGAFCEKWLAASPEMRDAGNGQYLQNLAQLEREMASAQSAAQPLLAPMSPLEIGMEHIAAARYEEAFKVLTEALQNDGENPAVVFQLGRLAAICNMPEDAKELFYQAALRAPEIVKDIFDFYQEQLARARAGLE</sequence>
<dbReference type="Gene3D" id="1.25.40.10">
    <property type="entry name" value="Tetratricopeptide repeat domain"/>
    <property type="match status" value="1"/>
</dbReference>
<organism evidence="1">
    <name type="scientific">Herbaspirillum seropedicae</name>
    <dbReference type="NCBI Taxonomy" id="964"/>
    <lineage>
        <taxon>Bacteria</taxon>
        <taxon>Pseudomonadati</taxon>
        <taxon>Pseudomonadota</taxon>
        <taxon>Betaproteobacteria</taxon>
        <taxon>Burkholderiales</taxon>
        <taxon>Oxalobacteraceae</taxon>
        <taxon>Herbaspirillum</taxon>
    </lineage>
</organism>
<dbReference type="RefSeq" id="WP_013236340.1">
    <property type="nucleotide sequence ID" value="NZ_CP011930.1"/>
</dbReference>
<protein>
    <submittedName>
        <fullName evidence="1">SAM-dependent methyltransferase protein</fullName>
    </submittedName>
</protein>
<keyword evidence="1" id="KW-0489">Methyltransferase</keyword>
<dbReference type="InterPro" id="IPR029063">
    <property type="entry name" value="SAM-dependent_MTases_sf"/>
</dbReference>
<dbReference type="GO" id="GO:0032259">
    <property type="term" value="P:methylation"/>
    <property type="evidence" value="ECO:0007669"/>
    <property type="project" value="UniProtKB-KW"/>
</dbReference>
<dbReference type="GeneID" id="29390350"/>
<dbReference type="PATRIC" id="fig|964.13.peg.4638"/>